<dbReference type="GO" id="GO:0006777">
    <property type="term" value="P:Mo-molybdopterin cofactor biosynthetic process"/>
    <property type="evidence" value="ECO:0007669"/>
    <property type="project" value="UniProtKB-KW"/>
</dbReference>
<evidence type="ECO:0000313" key="15">
    <source>
        <dbReference type="Proteomes" id="UP000824116"/>
    </source>
</evidence>
<evidence type="ECO:0000256" key="8">
    <source>
        <dbReference type="ARBA" id="ARBA00023014"/>
    </source>
</evidence>
<dbReference type="InterPro" id="IPR006638">
    <property type="entry name" value="Elp3/MiaA/NifB-like_rSAM"/>
</dbReference>
<dbReference type="Proteomes" id="UP000824116">
    <property type="component" value="Unassembled WGS sequence"/>
</dbReference>
<dbReference type="EMBL" id="DXAY01000277">
    <property type="protein sequence ID" value="HIZ75986.1"/>
    <property type="molecule type" value="Genomic_DNA"/>
</dbReference>
<dbReference type="SFLD" id="SFLDS00029">
    <property type="entry name" value="Radical_SAM"/>
    <property type="match status" value="1"/>
</dbReference>
<dbReference type="GO" id="GO:0061799">
    <property type="term" value="F:cyclic pyranopterin monophosphate synthase activity"/>
    <property type="evidence" value="ECO:0007669"/>
    <property type="project" value="TreeGrafter"/>
</dbReference>
<dbReference type="SMART" id="SM00729">
    <property type="entry name" value="Elp3"/>
    <property type="match status" value="1"/>
</dbReference>
<evidence type="ECO:0000256" key="4">
    <source>
        <dbReference type="ARBA" id="ARBA00022691"/>
    </source>
</evidence>
<dbReference type="InterPro" id="IPR007197">
    <property type="entry name" value="rSAM"/>
</dbReference>
<evidence type="ECO:0000256" key="12">
    <source>
        <dbReference type="ARBA" id="ARBA00048697"/>
    </source>
</evidence>
<evidence type="ECO:0000313" key="14">
    <source>
        <dbReference type="EMBL" id="HIZ75986.1"/>
    </source>
</evidence>
<evidence type="ECO:0000259" key="13">
    <source>
        <dbReference type="PROSITE" id="PS51918"/>
    </source>
</evidence>
<dbReference type="NCBIfam" id="TIGR02666">
    <property type="entry name" value="moaA"/>
    <property type="match status" value="1"/>
</dbReference>
<comment type="catalytic activity">
    <reaction evidence="12">
        <text>GTP + AH2 + S-adenosyl-L-methionine = (8S)-3',8-cyclo-7,8-dihydroguanosine 5'-triphosphate + 5'-deoxyadenosine + L-methionine + A + H(+)</text>
        <dbReference type="Rhea" id="RHEA:49576"/>
        <dbReference type="ChEBI" id="CHEBI:13193"/>
        <dbReference type="ChEBI" id="CHEBI:15378"/>
        <dbReference type="ChEBI" id="CHEBI:17319"/>
        <dbReference type="ChEBI" id="CHEBI:17499"/>
        <dbReference type="ChEBI" id="CHEBI:37565"/>
        <dbReference type="ChEBI" id="CHEBI:57844"/>
        <dbReference type="ChEBI" id="CHEBI:59789"/>
        <dbReference type="ChEBI" id="CHEBI:131766"/>
        <dbReference type="EC" id="4.1.99.22"/>
    </reaction>
</comment>
<accession>A0A9D2GC93</accession>
<dbReference type="InterPro" id="IPR013785">
    <property type="entry name" value="Aldolase_TIM"/>
</dbReference>
<evidence type="ECO:0000256" key="10">
    <source>
        <dbReference type="ARBA" id="ARBA00023150"/>
    </source>
</evidence>
<dbReference type="PANTHER" id="PTHR22960">
    <property type="entry name" value="MOLYBDOPTERIN COFACTOR SYNTHESIS PROTEIN A"/>
    <property type="match status" value="1"/>
</dbReference>
<keyword evidence="8" id="KW-0411">Iron-sulfur</keyword>
<dbReference type="CDD" id="cd01335">
    <property type="entry name" value="Radical_SAM"/>
    <property type="match status" value="1"/>
</dbReference>
<dbReference type="SUPFAM" id="SSF102114">
    <property type="entry name" value="Radical SAM enzymes"/>
    <property type="match status" value="1"/>
</dbReference>
<name>A0A9D2GC93_9FIRM</name>
<keyword evidence="7" id="KW-0408">Iron</keyword>
<dbReference type="GO" id="GO:0051539">
    <property type="term" value="F:4 iron, 4 sulfur cluster binding"/>
    <property type="evidence" value="ECO:0007669"/>
    <property type="project" value="UniProtKB-KW"/>
</dbReference>
<keyword evidence="11 14" id="KW-0456">Lyase</keyword>
<dbReference type="PROSITE" id="PS01305">
    <property type="entry name" value="MOAA_NIFB_PQQE"/>
    <property type="match status" value="1"/>
</dbReference>
<evidence type="ECO:0000256" key="5">
    <source>
        <dbReference type="ARBA" id="ARBA00022723"/>
    </source>
</evidence>
<dbReference type="InterPro" id="IPR000385">
    <property type="entry name" value="MoaA_NifB_PqqE_Fe-S-bd_CS"/>
</dbReference>
<evidence type="ECO:0000256" key="11">
    <source>
        <dbReference type="ARBA" id="ARBA00023239"/>
    </source>
</evidence>
<proteinExistence type="predicted"/>
<dbReference type="GO" id="GO:0005525">
    <property type="term" value="F:GTP binding"/>
    <property type="evidence" value="ECO:0007669"/>
    <property type="project" value="UniProtKB-KW"/>
</dbReference>
<sequence>MQDRYGRIIEYMRVSVTDRCNLRCVYCMPREGVPGVAHSDILTFDEIERVCRIGTTLGITRIKLTGGEPLVRRNLPDLAGRLTAVPGIDQVTLTTNGTLLKDNINALVSGGMKYINISIDTLDKERYREITRGGSLEDALDGLRAALSFPELTVKINCVPLEGQRAEEWIRLASIARGSRVEVRFIEMMPVGLGRQFSGQTQEKVLSVLREKFGEPERYQGRLGNGPAVYVHFPGFCGRIGFISAVSHRFCGSCNRIRLTSTGCLKPCLQYGGGADLRGLMRQGGGDDEIREAMYKTIYNKPAGHHFEEQNIREDEEGKFEMKEMSRIGG</sequence>
<evidence type="ECO:0000256" key="6">
    <source>
        <dbReference type="ARBA" id="ARBA00022741"/>
    </source>
</evidence>
<evidence type="ECO:0000256" key="3">
    <source>
        <dbReference type="ARBA" id="ARBA00022485"/>
    </source>
</evidence>
<dbReference type="InterPro" id="IPR058240">
    <property type="entry name" value="rSAM_sf"/>
</dbReference>
<protein>
    <recommendedName>
        <fullName evidence="2">GTP 3',8-cyclase</fullName>
        <ecNumber evidence="2">4.1.99.22</ecNumber>
    </recommendedName>
</protein>
<comment type="caution">
    <text evidence="14">The sequence shown here is derived from an EMBL/GenBank/DDBJ whole genome shotgun (WGS) entry which is preliminary data.</text>
</comment>
<keyword evidence="5" id="KW-0479">Metal-binding</keyword>
<dbReference type="CDD" id="cd21117">
    <property type="entry name" value="Twitch_MoaA"/>
    <property type="match status" value="1"/>
</dbReference>
<keyword evidence="4" id="KW-0949">S-adenosyl-L-methionine</keyword>
<dbReference type="Pfam" id="PF06463">
    <property type="entry name" value="Mob_synth_C"/>
    <property type="match status" value="1"/>
</dbReference>
<reference evidence="14" key="2">
    <citation type="submission" date="2021-04" db="EMBL/GenBank/DDBJ databases">
        <authorList>
            <person name="Gilroy R."/>
        </authorList>
    </citation>
    <scope>NUCLEOTIDE SEQUENCE</scope>
    <source>
        <strain evidence="14">CHK196-3914</strain>
    </source>
</reference>
<keyword evidence="3" id="KW-0004">4Fe-4S</keyword>
<dbReference type="SFLD" id="SFLDG01383">
    <property type="entry name" value="cyclic_pyranopterin_phosphate"/>
    <property type="match status" value="1"/>
</dbReference>
<reference evidence="14" key="1">
    <citation type="journal article" date="2021" name="PeerJ">
        <title>Extensive microbial diversity within the chicken gut microbiome revealed by metagenomics and culture.</title>
        <authorList>
            <person name="Gilroy R."/>
            <person name="Ravi A."/>
            <person name="Getino M."/>
            <person name="Pursley I."/>
            <person name="Horton D.L."/>
            <person name="Alikhan N.F."/>
            <person name="Baker D."/>
            <person name="Gharbi K."/>
            <person name="Hall N."/>
            <person name="Watson M."/>
            <person name="Adriaenssens E.M."/>
            <person name="Foster-Nyarko E."/>
            <person name="Jarju S."/>
            <person name="Secka A."/>
            <person name="Antonio M."/>
            <person name="Oren A."/>
            <person name="Chaudhuri R.R."/>
            <person name="La Ragione R."/>
            <person name="Hildebrand F."/>
            <person name="Pallen M.J."/>
        </authorList>
    </citation>
    <scope>NUCLEOTIDE SEQUENCE</scope>
    <source>
        <strain evidence="14">CHK196-3914</strain>
    </source>
</reference>
<evidence type="ECO:0000256" key="1">
    <source>
        <dbReference type="ARBA" id="ARBA00001966"/>
    </source>
</evidence>
<feature type="domain" description="Radical SAM core" evidence="13">
    <location>
        <begin position="4"/>
        <end position="227"/>
    </location>
</feature>
<dbReference type="PANTHER" id="PTHR22960:SF0">
    <property type="entry name" value="MOLYBDENUM COFACTOR BIOSYNTHESIS PROTEIN 1"/>
    <property type="match status" value="1"/>
</dbReference>
<dbReference type="SFLD" id="SFLDG01067">
    <property type="entry name" value="SPASM/twitch_domain_containing"/>
    <property type="match status" value="1"/>
</dbReference>
<evidence type="ECO:0000256" key="9">
    <source>
        <dbReference type="ARBA" id="ARBA00023134"/>
    </source>
</evidence>
<dbReference type="InterPro" id="IPR040064">
    <property type="entry name" value="MoaA-like"/>
</dbReference>
<organism evidence="14 15">
    <name type="scientific">Candidatus Mediterraneibacter stercoravium</name>
    <dbReference type="NCBI Taxonomy" id="2838685"/>
    <lineage>
        <taxon>Bacteria</taxon>
        <taxon>Bacillati</taxon>
        <taxon>Bacillota</taxon>
        <taxon>Clostridia</taxon>
        <taxon>Lachnospirales</taxon>
        <taxon>Lachnospiraceae</taxon>
        <taxon>Mediterraneibacter</taxon>
    </lineage>
</organism>
<dbReference type="SFLD" id="SFLDG01386">
    <property type="entry name" value="main_SPASM_domain-containing"/>
    <property type="match status" value="1"/>
</dbReference>
<dbReference type="Pfam" id="PF04055">
    <property type="entry name" value="Radical_SAM"/>
    <property type="match status" value="1"/>
</dbReference>
<dbReference type="GO" id="GO:0061798">
    <property type="term" value="F:GTP 3',8'-cyclase activity"/>
    <property type="evidence" value="ECO:0007669"/>
    <property type="project" value="UniProtKB-EC"/>
</dbReference>
<dbReference type="Gene3D" id="3.20.20.70">
    <property type="entry name" value="Aldolase class I"/>
    <property type="match status" value="1"/>
</dbReference>
<dbReference type="InterPro" id="IPR013483">
    <property type="entry name" value="MoaA"/>
</dbReference>
<keyword evidence="10" id="KW-0501">Molybdenum cofactor biosynthesis</keyword>
<dbReference type="InterPro" id="IPR010505">
    <property type="entry name" value="MoaA_twitch"/>
</dbReference>
<comment type="cofactor">
    <cofactor evidence="1">
        <name>[4Fe-4S] cluster</name>
        <dbReference type="ChEBI" id="CHEBI:49883"/>
    </cofactor>
</comment>
<dbReference type="AlphaFoldDB" id="A0A9D2GC93"/>
<dbReference type="PROSITE" id="PS51918">
    <property type="entry name" value="RADICAL_SAM"/>
    <property type="match status" value="1"/>
</dbReference>
<evidence type="ECO:0000256" key="2">
    <source>
        <dbReference type="ARBA" id="ARBA00012167"/>
    </source>
</evidence>
<evidence type="ECO:0000256" key="7">
    <source>
        <dbReference type="ARBA" id="ARBA00023004"/>
    </source>
</evidence>
<keyword evidence="9" id="KW-0342">GTP-binding</keyword>
<dbReference type="InterPro" id="IPR050105">
    <property type="entry name" value="MoCo_biosynth_MoaA/MoaC"/>
</dbReference>
<dbReference type="EC" id="4.1.99.22" evidence="2"/>
<dbReference type="GO" id="GO:0046872">
    <property type="term" value="F:metal ion binding"/>
    <property type="evidence" value="ECO:0007669"/>
    <property type="project" value="UniProtKB-KW"/>
</dbReference>
<gene>
    <name evidence="14" type="primary">moaA</name>
    <name evidence="14" type="ORF">H9723_12210</name>
</gene>
<keyword evidence="6" id="KW-0547">Nucleotide-binding</keyword>